<dbReference type="EC" id="2.4.1.18" evidence="10"/>
<dbReference type="Pfam" id="PF00128">
    <property type="entry name" value="Alpha-amylase"/>
    <property type="match status" value="2"/>
</dbReference>
<dbReference type="PIRSF" id="PIRSF000463">
    <property type="entry name" value="GlgB"/>
    <property type="match status" value="1"/>
</dbReference>
<dbReference type="InterPro" id="IPR006048">
    <property type="entry name" value="A-amylase/branching_C"/>
</dbReference>
<dbReference type="InterPro" id="IPR013780">
    <property type="entry name" value="Glyco_hydro_b"/>
</dbReference>
<dbReference type="CDD" id="cd11322">
    <property type="entry name" value="AmyAc_Glg_BE"/>
    <property type="match status" value="1"/>
</dbReference>
<keyword evidence="5 10" id="KW-0321">Glycogen metabolism</keyword>
<evidence type="ECO:0000256" key="2">
    <source>
        <dbReference type="ARBA" id="ARBA00002953"/>
    </source>
</evidence>
<feature type="compositionally biased region" description="Basic residues" evidence="12">
    <location>
        <begin position="754"/>
        <end position="766"/>
    </location>
</feature>
<dbReference type="InterPro" id="IPR013783">
    <property type="entry name" value="Ig-like_fold"/>
</dbReference>
<dbReference type="InterPro" id="IPR017853">
    <property type="entry name" value="GH"/>
</dbReference>
<keyword evidence="7 10" id="KW-0808">Transferase</keyword>
<dbReference type="SUPFAM" id="SSF51011">
    <property type="entry name" value="Glycosyl hydrolase domain"/>
    <property type="match status" value="1"/>
</dbReference>
<evidence type="ECO:0000256" key="11">
    <source>
        <dbReference type="PIRSR" id="PIRSR000463-1"/>
    </source>
</evidence>
<comment type="catalytic activity">
    <reaction evidence="1 10">
        <text>Transfers a segment of a (1-&gt;4)-alpha-D-glucan chain to a primary hydroxy group in a similar glucan chain.</text>
        <dbReference type="EC" id="2.4.1.18"/>
    </reaction>
</comment>
<dbReference type="SUPFAM" id="SSF51445">
    <property type="entry name" value="(Trans)glycosidases"/>
    <property type="match status" value="1"/>
</dbReference>
<evidence type="ECO:0000256" key="7">
    <source>
        <dbReference type="ARBA" id="ARBA00022679"/>
    </source>
</evidence>
<dbReference type="GO" id="GO:0043169">
    <property type="term" value="F:cation binding"/>
    <property type="evidence" value="ECO:0007669"/>
    <property type="project" value="InterPro"/>
</dbReference>
<keyword evidence="8 10" id="KW-0320">Glycogen biosynthesis</keyword>
<name>A0A6I2UFV6_9FIRM</name>
<feature type="compositionally biased region" description="Basic and acidic residues" evidence="12">
    <location>
        <begin position="690"/>
        <end position="721"/>
    </location>
</feature>
<dbReference type="Proteomes" id="UP000433181">
    <property type="component" value="Unassembled WGS sequence"/>
</dbReference>
<evidence type="ECO:0000256" key="3">
    <source>
        <dbReference type="ARBA" id="ARBA00004964"/>
    </source>
</evidence>
<dbReference type="FunFam" id="2.60.40.10:FF:000169">
    <property type="entry name" value="1,4-alpha-glucan branching enzyme GlgB"/>
    <property type="match status" value="1"/>
</dbReference>
<dbReference type="Pfam" id="PF02806">
    <property type="entry name" value="Alpha-amylase_C"/>
    <property type="match status" value="1"/>
</dbReference>
<feature type="active site" description="Nucleophile" evidence="10 11">
    <location>
        <position position="310"/>
    </location>
</feature>
<dbReference type="FunFam" id="2.60.40.1180:FF:000002">
    <property type="entry name" value="1,4-alpha-glucan branching enzyme GlgB"/>
    <property type="match status" value="1"/>
</dbReference>
<dbReference type="InterPro" id="IPR037439">
    <property type="entry name" value="Branching_enzy"/>
</dbReference>
<dbReference type="UniPathway" id="UPA00164"/>
<dbReference type="InterPro" id="IPR044143">
    <property type="entry name" value="GlgB_N_E_set_prok"/>
</dbReference>
<comment type="similarity">
    <text evidence="4 10">Belongs to the glycosyl hydrolase 13 family. GlgB subfamily.</text>
</comment>
<evidence type="ECO:0000256" key="8">
    <source>
        <dbReference type="ARBA" id="ARBA00023056"/>
    </source>
</evidence>
<dbReference type="Gene3D" id="2.60.40.10">
    <property type="entry name" value="Immunoglobulins"/>
    <property type="match status" value="1"/>
</dbReference>
<dbReference type="SUPFAM" id="SSF81296">
    <property type="entry name" value="E set domains"/>
    <property type="match status" value="1"/>
</dbReference>
<proteinExistence type="inferred from homology"/>
<dbReference type="NCBIfam" id="NF003811">
    <property type="entry name" value="PRK05402.1"/>
    <property type="match status" value="1"/>
</dbReference>
<dbReference type="GO" id="GO:0004553">
    <property type="term" value="F:hydrolase activity, hydrolyzing O-glycosyl compounds"/>
    <property type="evidence" value="ECO:0007669"/>
    <property type="project" value="InterPro"/>
</dbReference>
<dbReference type="SMART" id="SM00642">
    <property type="entry name" value="Aamy"/>
    <property type="match status" value="1"/>
</dbReference>
<feature type="region of interest" description="Disordered" evidence="12">
    <location>
        <begin position="633"/>
        <end position="766"/>
    </location>
</feature>
<protein>
    <recommendedName>
        <fullName evidence="10">1,4-alpha-glucan branching enzyme GlgB</fullName>
        <ecNumber evidence="10">2.4.1.18</ecNumber>
    </recommendedName>
    <alternativeName>
        <fullName evidence="10">1,4-alpha-D-glucan:1,4-alpha-D-glucan 6-glucosyl-transferase</fullName>
    </alternativeName>
    <alternativeName>
        <fullName evidence="10">Alpha-(1-&gt;4)-glucan branching enzyme</fullName>
    </alternativeName>
    <alternativeName>
        <fullName evidence="10">Glycogen branching enzyme</fullName>
        <shortName evidence="10">BE</shortName>
    </alternativeName>
</protein>
<dbReference type="Gene3D" id="2.60.40.1180">
    <property type="entry name" value="Golgi alpha-mannosidase II"/>
    <property type="match status" value="1"/>
</dbReference>
<dbReference type="GO" id="GO:0005978">
    <property type="term" value="P:glycogen biosynthetic process"/>
    <property type="evidence" value="ECO:0007669"/>
    <property type="project" value="UniProtKB-UniRule"/>
</dbReference>
<evidence type="ECO:0000256" key="12">
    <source>
        <dbReference type="SAM" id="MobiDB-lite"/>
    </source>
</evidence>
<organism evidence="14 15">
    <name type="scientific">Anaerovibrio slackiae</name>
    <dbReference type="NCBI Taxonomy" id="2652309"/>
    <lineage>
        <taxon>Bacteria</taxon>
        <taxon>Bacillati</taxon>
        <taxon>Bacillota</taxon>
        <taxon>Negativicutes</taxon>
        <taxon>Selenomonadales</taxon>
        <taxon>Selenomonadaceae</taxon>
        <taxon>Anaerovibrio</taxon>
    </lineage>
</organism>
<dbReference type="InterPro" id="IPR014756">
    <property type="entry name" value="Ig_E-set"/>
</dbReference>
<dbReference type="GO" id="GO:0003844">
    <property type="term" value="F:1,4-alpha-glucan branching enzyme activity"/>
    <property type="evidence" value="ECO:0007669"/>
    <property type="project" value="UniProtKB-UniRule"/>
</dbReference>
<evidence type="ECO:0000313" key="14">
    <source>
        <dbReference type="EMBL" id="MSU08519.1"/>
    </source>
</evidence>
<dbReference type="EMBL" id="VUNR01000008">
    <property type="protein sequence ID" value="MSU08519.1"/>
    <property type="molecule type" value="Genomic_DNA"/>
</dbReference>
<comment type="pathway">
    <text evidence="3 10">Glycan biosynthesis; glycogen biosynthesis.</text>
</comment>
<evidence type="ECO:0000256" key="9">
    <source>
        <dbReference type="ARBA" id="ARBA00023277"/>
    </source>
</evidence>
<evidence type="ECO:0000256" key="6">
    <source>
        <dbReference type="ARBA" id="ARBA00022676"/>
    </source>
</evidence>
<keyword evidence="9 10" id="KW-0119">Carbohydrate metabolism</keyword>
<dbReference type="GeneID" id="96778448"/>
<comment type="function">
    <text evidence="2 10">Catalyzes the formation of the alpha-1,6-glucosidic linkages in glycogen by scission of a 1,4-alpha-linked oligosaccharide from growing alpha-1,4-glucan chains and the subsequent attachment of the oligosaccharide to the alpha-1,6 position.</text>
</comment>
<dbReference type="AlphaFoldDB" id="A0A6I2UFV6"/>
<dbReference type="InterPro" id="IPR006047">
    <property type="entry name" value="GH13_cat_dom"/>
</dbReference>
<evidence type="ECO:0000259" key="13">
    <source>
        <dbReference type="SMART" id="SM00642"/>
    </source>
</evidence>
<dbReference type="CDD" id="cd02855">
    <property type="entry name" value="E_set_GBE_prok_N"/>
    <property type="match status" value="1"/>
</dbReference>
<gene>
    <name evidence="10 14" type="primary">glgB</name>
    <name evidence="14" type="ORF">FYJ84_05915</name>
</gene>
<dbReference type="PANTHER" id="PTHR43651">
    <property type="entry name" value="1,4-ALPHA-GLUCAN-BRANCHING ENZYME"/>
    <property type="match status" value="1"/>
</dbReference>
<evidence type="ECO:0000256" key="10">
    <source>
        <dbReference type="HAMAP-Rule" id="MF_00685"/>
    </source>
</evidence>
<dbReference type="NCBIfam" id="TIGR01515">
    <property type="entry name" value="branching_enzym"/>
    <property type="match status" value="1"/>
</dbReference>
<feature type="active site" description="Proton donor" evidence="10 11">
    <location>
        <position position="363"/>
    </location>
</feature>
<dbReference type="RefSeq" id="WP_154406679.1">
    <property type="nucleotide sequence ID" value="NZ_JBJDWX010000030.1"/>
</dbReference>
<evidence type="ECO:0000256" key="5">
    <source>
        <dbReference type="ARBA" id="ARBA00022600"/>
    </source>
</evidence>
<comment type="caution">
    <text evidence="14">The sequence shown here is derived from an EMBL/GenBank/DDBJ whole genome shotgun (WGS) entry which is preliminary data.</text>
</comment>
<accession>A0A6I2UFV6</accession>
<evidence type="ECO:0000313" key="15">
    <source>
        <dbReference type="Proteomes" id="UP000433181"/>
    </source>
</evidence>
<keyword evidence="15" id="KW-1185">Reference proteome</keyword>
<dbReference type="FunFam" id="3.20.20.80:FF:000003">
    <property type="entry name" value="1,4-alpha-glucan branching enzyme GlgB"/>
    <property type="match status" value="1"/>
</dbReference>
<sequence>MNLSQLTEYDTFLFHQGTNCRAYEMLGAHLTEENGEKGVRFTVWAPNAKEVSVVGEFNHWDTRVNKMSRIDDGEIWKIFIPGIKEGDVYKYAIMPQHGGPHIMKADPYGYYAEVAPATASRVYDMNHYEWQDAEWQEKKKRTQSYGQPMLTYEVHLGSWRRTPEGNQLSYRDMAEQLVNYAKEMNYTHIEFMPLCEHPYEGSWGYQATGYYAATSRFGAPDDLRYLIDKAHQAGIGIIMDWVPGHFCKDDPGLRDFDGRNLYESDNPQRADNAGWGTTNFDYGRTEVQSFLISNAIFWMDQYHIDGLRIDAVANMLYLDYGRQQGEWQANKYGGNGNLEAIDFLHKLNEAVFREYPQALMIAEESTSWPNISKPVYMGGMGFNYKWNMGWMNDTLSYFSLDPIYRKWHHDKITFSMMYAFSENFVLPLSHDEVVHGKCSLINKMPGDYWQKFAGLRAFFGYWMAHPGKKLLFQGGEFGQFVEWKWDTSLDWHLPEKYEMHTKMLEFSKNLNKFYVENKEFWQVDFDWGGFEWIDCDNADDSMLSFIRRADNGDFVIAICNFTPAVRHGARFGVPKAGVYEEVFNSDAAEFGGSNVLNENDIPSQEVPWNNKAQSIQVTVPPLATIYLRLKKERPIKGQPETDNTNETAAEAKAVEAEQAAEAAPAPEAEAAPAEEIVAEAPKKRRGRPKMTAEEKAAAAEKRAQKKAEKAAAEKAEAEKPAAKKTAKTAAKKTAAKKTAAKKTAAKAEPDEAKPKRRGRPPKKKTE</sequence>
<comment type="subunit">
    <text evidence="10">Monomer.</text>
</comment>
<dbReference type="Pfam" id="PF02922">
    <property type="entry name" value="CBM_48"/>
    <property type="match status" value="1"/>
</dbReference>
<feature type="compositionally biased region" description="Basic residues" evidence="12">
    <location>
        <begin position="722"/>
        <end position="744"/>
    </location>
</feature>
<dbReference type="InterPro" id="IPR004193">
    <property type="entry name" value="Glyco_hydro_13_N"/>
</dbReference>
<dbReference type="Gene3D" id="3.20.20.80">
    <property type="entry name" value="Glycosidases"/>
    <property type="match status" value="1"/>
</dbReference>
<feature type="domain" description="Glycosyl hydrolase family 13 catalytic" evidence="13">
    <location>
        <begin position="153"/>
        <end position="507"/>
    </location>
</feature>
<feature type="compositionally biased region" description="Low complexity" evidence="12">
    <location>
        <begin position="648"/>
        <end position="679"/>
    </location>
</feature>
<reference evidence="14 15" key="1">
    <citation type="submission" date="2019-08" db="EMBL/GenBank/DDBJ databases">
        <title>In-depth cultivation of the pig gut microbiome towards novel bacterial diversity and tailored functional studies.</title>
        <authorList>
            <person name="Wylensek D."/>
            <person name="Hitch T.C.A."/>
            <person name="Clavel T."/>
        </authorList>
    </citation>
    <scope>NUCLEOTIDE SEQUENCE [LARGE SCALE GENOMIC DNA]</scope>
    <source>
        <strain evidence="14 15">WCA-693-APC-5D-A</strain>
    </source>
</reference>
<keyword evidence="6 10" id="KW-0328">Glycosyltransferase</keyword>
<evidence type="ECO:0000256" key="1">
    <source>
        <dbReference type="ARBA" id="ARBA00000826"/>
    </source>
</evidence>
<dbReference type="HAMAP" id="MF_00685">
    <property type="entry name" value="GlgB"/>
    <property type="match status" value="1"/>
</dbReference>
<evidence type="ECO:0000256" key="4">
    <source>
        <dbReference type="ARBA" id="ARBA00009000"/>
    </source>
</evidence>
<dbReference type="GO" id="GO:0005829">
    <property type="term" value="C:cytosol"/>
    <property type="evidence" value="ECO:0007669"/>
    <property type="project" value="TreeGrafter"/>
</dbReference>
<dbReference type="NCBIfam" id="NF008967">
    <property type="entry name" value="PRK12313.1"/>
    <property type="match status" value="1"/>
</dbReference>
<dbReference type="PANTHER" id="PTHR43651:SF3">
    <property type="entry name" value="1,4-ALPHA-GLUCAN-BRANCHING ENZYME"/>
    <property type="match status" value="1"/>
</dbReference>
<dbReference type="InterPro" id="IPR006407">
    <property type="entry name" value="GlgB"/>
</dbReference>